<keyword evidence="3" id="KW-0472">Membrane</keyword>
<evidence type="ECO:0000259" key="5">
    <source>
        <dbReference type="Pfam" id="PF19040"/>
    </source>
</evidence>
<sequence>MLDLKIPEKRYRTEIEGLRTIATLLIAIYHIWLGKVSGGVDVFFVLSGFLITMSLISKIEKTGKIYFRDYLLGLAKRLFPLALTVIIFITGLSILLLPRVQWDQTISHMFASTLFFENWRLSLDAVDYLAQDNVASPFQHFWSMSVQGQFYILWPCLIFAAYILARKVLKTPVRKTLLAVLLIVFILSLSYSIYITNLNQPWAYFDLLARIWEFSLGGIFAILLPYLSLNKWLSTFIGWVGLLIVCFTGVIIPVSDLFPGYIALLPIGGALLLLLSAESSTRFGVDKILGAKPFLFLGRYTYGFYLWHWPLLIFYKVYMDTSTVSIEHGLLIILATFILSYVSTKFIETPIRKIDVRQSKSKLVSVLCVMLFPVLLMNYSFNYYVEQEKAQKPLEYSTQDYPGALALQQNIQVTEGVELIPSMVNVKTDLPSFYDDKQCFSNRGAVITKCSFGVTDDPDYIIALVGGSHSGHWFPALEILAEELNFQVDVYIRDGCRFTNDDSGGQVTPECLSWNEKLMDVLIKDPPDMVFTTATLNRMDTVPIGYIGQWSRLEGITQIFAVRDNPRMAEDVPTCLERESDPSECSIPKDQGISEIVPWENTEGIPSNVTFADLSDNFCDDSRCYSVIGNIIVYRDKHHITAEYAKTLAPALREPLEDALKSLDKK</sequence>
<dbReference type="GO" id="GO:0016746">
    <property type="term" value="F:acyltransferase activity"/>
    <property type="evidence" value="ECO:0007669"/>
    <property type="project" value="UniProtKB-KW"/>
</dbReference>
<feature type="transmembrane region" description="Helical" evidence="3">
    <location>
        <begin position="363"/>
        <end position="385"/>
    </location>
</feature>
<dbReference type="InterPro" id="IPR050879">
    <property type="entry name" value="Acyltransferase_3"/>
</dbReference>
<dbReference type="PANTHER" id="PTHR23028:SF53">
    <property type="entry name" value="ACYL_TRANSF_3 DOMAIN-CONTAINING PROTEIN"/>
    <property type="match status" value="1"/>
</dbReference>
<dbReference type="Pfam" id="PF19040">
    <property type="entry name" value="SGNH"/>
    <property type="match status" value="1"/>
</dbReference>
<feature type="transmembrane region" description="Helical" evidence="3">
    <location>
        <begin position="177"/>
        <end position="195"/>
    </location>
</feature>
<organism evidence="6 7">
    <name type="scientific">Lysinibacillus contaminans</name>
    <dbReference type="NCBI Taxonomy" id="1293441"/>
    <lineage>
        <taxon>Bacteria</taxon>
        <taxon>Bacillati</taxon>
        <taxon>Bacillota</taxon>
        <taxon>Bacilli</taxon>
        <taxon>Bacillales</taxon>
        <taxon>Bacillaceae</taxon>
        <taxon>Lysinibacillus</taxon>
    </lineage>
</organism>
<dbReference type="RefSeq" id="WP_053585034.1">
    <property type="nucleotide sequence ID" value="NZ_LGRV01000007.1"/>
</dbReference>
<evidence type="ECO:0000256" key="3">
    <source>
        <dbReference type="SAM" id="Phobius"/>
    </source>
</evidence>
<feature type="transmembrane region" description="Helical" evidence="3">
    <location>
        <begin position="232"/>
        <end position="252"/>
    </location>
</feature>
<accession>A0ABR5JW28</accession>
<feature type="transmembrane region" description="Helical" evidence="3">
    <location>
        <begin position="296"/>
        <end position="318"/>
    </location>
</feature>
<evidence type="ECO:0000313" key="7">
    <source>
        <dbReference type="Proteomes" id="UP000050668"/>
    </source>
</evidence>
<feature type="transmembrane region" description="Helical" evidence="3">
    <location>
        <begin position="78"/>
        <end position="97"/>
    </location>
</feature>
<dbReference type="Proteomes" id="UP000050668">
    <property type="component" value="Unassembled WGS sequence"/>
</dbReference>
<gene>
    <name evidence="6" type="ORF">AEA09_16430</name>
</gene>
<feature type="transmembrane region" description="Helical" evidence="3">
    <location>
        <begin position="38"/>
        <end position="57"/>
    </location>
</feature>
<evidence type="ECO:0000256" key="2">
    <source>
        <dbReference type="ARBA" id="ARBA00007400"/>
    </source>
</evidence>
<dbReference type="PANTHER" id="PTHR23028">
    <property type="entry name" value="ACETYLTRANSFERASE"/>
    <property type="match status" value="1"/>
</dbReference>
<comment type="subcellular location">
    <subcellularLocation>
        <location evidence="1">Membrane</location>
    </subcellularLocation>
</comment>
<evidence type="ECO:0000259" key="4">
    <source>
        <dbReference type="Pfam" id="PF01757"/>
    </source>
</evidence>
<reference evidence="7" key="1">
    <citation type="submission" date="2015-07" db="EMBL/GenBank/DDBJ databases">
        <title>Fjat-14205 dsm 2895.</title>
        <authorList>
            <person name="Liu B."/>
            <person name="Wang J."/>
            <person name="Zhu Y."/>
            <person name="Liu G."/>
            <person name="Chen Q."/>
            <person name="Chen Z."/>
            <person name="Lan J."/>
            <person name="Che J."/>
            <person name="Ge C."/>
            <person name="Shi H."/>
            <person name="Pan Z."/>
            <person name="Liu X."/>
        </authorList>
    </citation>
    <scope>NUCLEOTIDE SEQUENCE [LARGE SCALE GENOMIC DNA]</scope>
    <source>
        <strain evidence="7">DSM 25560</strain>
    </source>
</reference>
<keyword evidence="3" id="KW-0812">Transmembrane</keyword>
<dbReference type="InterPro" id="IPR043968">
    <property type="entry name" value="SGNH"/>
</dbReference>
<keyword evidence="6" id="KW-0808">Transferase</keyword>
<feature type="transmembrane region" description="Helical" evidence="3">
    <location>
        <begin position="207"/>
        <end position="227"/>
    </location>
</feature>
<dbReference type="Pfam" id="PF01757">
    <property type="entry name" value="Acyl_transf_3"/>
    <property type="match status" value="1"/>
</dbReference>
<keyword evidence="6" id="KW-0012">Acyltransferase</keyword>
<dbReference type="InterPro" id="IPR002656">
    <property type="entry name" value="Acyl_transf_3_dom"/>
</dbReference>
<keyword evidence="7" id="KW-1185">Reference proteome</keyword>
<evidence type="ECO:0000256" key="1">
    <source>
        <dbReference type="ARBA" id="ARBA00004370"/>
    </source>
</evidence>
<keyword evidence="3" id="KW-1133">Transmembrane helix</keyword>
<protein>
    <submittedName>
        <fullName evidence="6">Acyltransferase</fullName>
    </submittedName>
</protein>
<name>A0ABR5JW28_9BACI</name>
<feature type="transmembrane region" description="Helical" evidence="3">
    <location>
        <begin position="15"/>
        <end position="32"/>
    </location>
</feature>
<feature type="transmembrane region" description="Helical" evidence="3">
    <location>
        <begin position="324"/>
        <end position="342"/>
    </location>
</feature>
<feature type="domain" description="Acyltransferase 3" evidence="4">
    <location>
        <begin position="14"/>
        <end position="343"/>
    </location>
</feature>
<dbReference type="EMBL" id="LGRV01000007">
    <property type="protein sequence ID" value="KOS66338.1"/>
    <property type="molecule type" value="Genomic_DNA"/>
</dbReference>
<comment type="caution">
    <text evidence="6">The sequence shown here is derived from an EMBL/GenBank/DDBJ whole genome shotgun (WGS) entry which is preliminary data.</text>
</comment>
<feature type="transmembrane region" description="Helical" evidence="3">
    <location>
        <begin position="148"/>
        <end position="165"/>
    </location>
</feature>
<proteinExistence type="inferred from homology"/>
<comment type="similarity">
    <text evidence="2">Belongs to the acyltransferase 3 family.</text>
</comment>
<feature type="domain" description="SGNH" evidence="5">
    <location>
        <begin position="447"/>
        <end position="653"/>
    </location>
</feature>
<feature type="transmembrane region" description="Helical" evidence="3">
    <location>
        <begin position="258"/>
        <end position="275"/>
    </location>
</feature>
<evidence type="ECO:0000313" key="6">
    <source>
        <dbReference type="EMBL" id="KOS66338.1"/>
    </source>
</evidence>